<protein>
    <submittedName>
        <fullName evidence="2">E-beta-farnesene synthase</fullName>
    </submittedName>
</protein>
<dbReference type="PROSITE" id="PS50330">
    <property type="entry name" value="UIM"/>
    <property type="match status" value="1"/>
</dbReference>
<dbReference type="EMBL" id="BQNB010008884">
    <property type="protein sequence ID" value="GJS55672.1"/>
    <property type="molecule type" value="Genomic_DNA"/>
</dbReference>
<evidence type="ECO:0000313" key="2">
    <source>
        <dbReference type="EMBL" id="GJS55672.1"/>
    </source>
</evidence>
<accession>A0ABQ4WS35</accession>
<feature type="compositionally biased region" description="Polar residues" evidence="1">
    <location>
        <begin position="466"/>
        <end position="475"/>
    </location>
</feature>
<reference evidence="2" key="2">
    <citation type="submission" date="2022-01" db="EMBL/GenBank/DDBJ databases">
        <authorList>
            <person name="Yamashiro T."/>
            <person name="Shiraishi A."/>
            <person name="Satake H."/>
            <person name="Nakayama K."/>
        </authorList>
    </citation>
    <scope>NUCLEOTIDE SEQUENCE</scope>
</reference>
<comment type="caution">
    <text evidence="2">The sequence shown here is derived from an EMBL/GenBank/DDBJ whole genome shotgun (WGS) entry which is preliminary data.</text>
</comment>
<name>A0ABQ4WS35_9ASTR</name>
<dbReference type="Proteomes" id="UP001151760">
    <property type="component" value="Unassembled WGS sequence"/>
</dbReference>
<feature type="region of interest" description="Disordered" evidence="1">
    <location>
        <begin position="394"/>
        <end position="490"/>
    </location>
</feature>
<dbReference type="InterPro" id="IPR003903">
    <property type="entry name" value="UIM_dom"/>
</dbReference>
<proteinExistence type="predicted"/>
<evidence type="ECO:0000256" key="1">
    <source>
        <dbReference type="SAM" id="MobiDB-lite"/>
    </source>
</evidence>
<gene>
    <name evidence="2" type="ORF">Tco_0629034</name>
</gene>
<organism evidence="2 3">
    <name type="scientific">Tanacetum coccineum</name>
    <dbReference type="NCBI Taxonomy" id="301880"/>
    <lineage>
        <taxon>Eukaryota</taxon>
        <taxon>Viridiplantae</taxon>
        <taxon>Streptophyta</taxon>
        <taxon>Embryophyta</taxon>
        <taxon>Tracheophyta</taxon>
        <taxon>Spermatophyta</taxon>
        <taxon>Magnoliopsida</taxon>
        <taxon>eudicotyledons</taxon>
        <taxon>Gunneridae</taxon>
        <taxon>Pentapetalae</taxon>
        <taxon>asterids</taxon>
        <taxon>campanulids</taxon>
        <taxon>Asterales</taxon>
        <taxon>Asteraceae</taxon>
        <taxon>Asteroideae</taxon>
        <taxon>Anthemideae</taxon>
        <taxon>Anthemidinae</taxon>
        <taxon>Tanacetum</taxon>
    </lineage>
</organism>
<sequence>MALTAYTDADHAFVKTQNDEILWMRSQLTDYDFVFNKIPLYCDNRSAIHFALRGIYSPKQYKRVFKILFVFLLPTTPASWYEDNGLPKLLNVSGRKKGVKDDTMSDVNVNAPAEQAPVMAPPARTDDQILPRIRWVPIGKSNCYLDVERSQSNPIYKIAVDILKHTKFFRAFTASLTIPLIYIQQFLRTPFKYDNKTGNYSCQLDEQWFDLTKDTLRETTVQSLQSDHPTMHFLPHQLLMLLSKPVLRYLKFSDKGTKQEVFGMPILNDLITDDIRGKQYYNAYLEKVAKHQRYLAGEKEKKRKLVTETSEAHLQPNDPKLEPKISDEEVDLQKAVEESLKEFHSACQGPLPPVVIREPESGKFQPLPEVQGKGKEKVSDEQVALDLLTLQTPKKRSPADQYIFQRRTSTQTEPTGHDESSSLYAELGLTDSEIDSDEEVPGINAGVQDEGQAGPNPDLEHMNLEASDTSLQPNPEQMDEEFTTTAYPNV</sequence>
<reference evidence="2" key="1">
    <citation type="journal article" date="2022" name="Int. J. Mol. Sci.">
        <title>Draft Genome of Tanacetum Coccineum: Genomic Comparison of Closely Related Tanacetum-Family Plants.</title>
        <authorList>
            <person name="Yamashiro T."/>
            <person name="Shiraishi A."/>
            <person name="Nakayama K."/>
            <person name="Satake H."/>
        </authorList>
    </citation>
    <scope>NUCLEOTIDE SEQUENCE</scope>
</reference>
<evidence type="ECO:0000313" key="3">
    <source>
        <dbReference type="Proteomes" id="UP001151760"/>
    </source>
</evidence>
<keyword evidence="3" id="KW-1185">Reference proteome</keyword>